<feature type="transmembrane region" description="Helical" evidence="1">
    <location>
        <begin position="50"/>
        <end position="69"/>
    </location>
</feature>
<evidence type="ECO:0000313" key="3">
    <source>
        <dbReference type="Proteomes" id="UP001152300"/>
    </source>
</evidence>
<dbReference type="AlphaFoldDB" id="A0A9X0DPB5"/>
<feature type="transmembrane region" description="Helical" evidence="1">
    <location>
        <begin position="116"/>
        <end position="135"/>
    </location>
</feature>
<reference evidence="2" key="1">
    <citation type="submission" date="2022-11" db="EMBL/GenBank/DDBJ databases">
        <title>Genome Resource of Sclerotinia nivalis Strain SnTB1, a Plant Pathogen Isolated from American Ginseng.</title>
        <authorList>
            <person name="Fan S."/>
        </authorList>
    </citation>
    <scope>NUCLEOTIDE SEQUENCE</scope>
    <source>
        <strain evidence="2">SnTB1</strain>
    </source>
</reference>
<gene>
    <name evidence="2" type="ORF">OCU04_001348</name>
</gene>
<keyword evidence="3" id="KW-1185">Reference proteome</keyword>
<evidence type="ECO:0000313" key="2">
    <source>
        <dbReference type="EMBL" id="KAJ8070996.1"/>
    </source>
</evidence>
<dbReference type="EMBL" id="JAPEIS010000001">
    <property type="protein sequence ID" value="KAJ8070996.1"/>
    <property type="molecule type" value="Genomic_DNA"/>
</dbReference>
<keyword evidence="1" id="KW-0812">Transmembrane</keyword>
<comment type="caution">
    <text evidence="2">The sequence shown here is derived from an EMBL/GenBank/DDBJ whole genome shotgun (WGS) entry which is preliminary data.</text>
</comment>
<sequence>MIISVVRDKPDQDPKTMTEVGINHVHGALQVVVLKFTTKRIDSKDRIKKLLAYKLALIGFSASTFVFQMDPELHSRGRITRSEVAELLGEYVLHPMWPDYAATLSKYIGRLRSKTISVYMYFIVVFISSIVFALAENMNTITVSRLLQGFGGEVIDVLV</sequence>
<dbReference type="OrthoDB" id="4139357at2759"/>
<organism evidence="2 3">
    <name type="scientific">Sclerotinia nivalis</name>
    <dbReference type="NCBI Taxonomy" id="352851"/>
    <lineage>
        <taxon>Eukaryota</taxon>
        <taxon>Fungi</taxon>
        <taxon>Dikarya</taxon>
        <taxon>Ascomycota</taxon>
        <taxon>Pezizomycotina</taxon>
        <taxon>Leotiomycetes</taxon>
        <taxon>Helotiales</taxon>
        <taxon>Sclerotiniaceae</taxon>
        <taxon>Sclerotinia</taxon>
    </lineage>
</organism>
<keyword evidence="1" id="KW-1133">Transmembrane helix</keyword>
<evidence type="ECO:0000256" key="1">
    <source>
        <dbReference type="SAM" id="Phobius"/>
    </source>
</evidence>
<dbReference type="Proteomes" id="UP001152300">
    <property type="component" value="Unassembled WGS sequence"/>
</dbReference>
<accession>A0A9X0DPB5</accession>
<name>A0A9X0DPB5_9HELO</name>
<protein>
    <submittedName>
        <fullName evidence="2">Uncharacterized protein</fullName>
    </submittedName>
</protein>
<proteinExistence type="predicted"/>
<keyword evidence="1" id="KW-0472">Membrane</keyword>